<feature type="region of interest" description="Disordered" evidence="6">
    <location>
        <begin position="14"/>
        <end position="33"/>
    </location>
</feature>
<dbReference type="OrthoDB" id="9793175at2"/>
<name>A0A2U1K4E9_9BACI</name>
<dbReference type="Proteomes" id="UP000245998">
    <property type="component" value="Unassembled WGS sequence"/>
</dbReference>
<dbReference type="SUPFAM" id="SSF53807">
    <property type="entry name" value="Helical backbone' metal receptor"/>
    <property type="match status" value="1"/>
</dbReference>
<dbReference type="Pfam" id="PF01497">
    <property type="entry name" value="Peripla_BP_2"/>
    <property type="match status" value="1"/>
</dbReference>
<dbReference type="PANTHER" id="PTHR30532">
    <property type="entry name" value="IRON III DICITRATE-BINDING PERIPLASMIC PROTEIN"/>
    <property type="match status" value="1"/>
</dbReference>
<organism evidence="8 9">
    <name type="scientific">Pueribacillus theae</name>
    <dbReference type="NCBI Taxonomy" id="2171751"/>
    <lineage>
        <taxon>Bacteria</taxon>
        <taxon>Bacillati</taxon>
        <taxon>Bacillota</taxon>
        <taxon>Bacilli</taxon>
        <taxon>Bacillales</taxon>
        <taxon>Bacillaceae</taxon>
        <taxon>Pueribacillus</taxon>
    </lineage>
</organism>
<evidence type="ECO:0000313" key="8">
    <source>
        <dbReference type="EMBL" id="PWA12064.1"/>
    </source>
</evidence>
<keyword evidence="3" id="KW-0813">Transport</keyword>
<dbReference type="GO" id="GO:0005886">
    <property type="term" value="C:plasma membrane"/>
    <property type="evidence" value="ECO:0007669"/>
    <property type="project" value="UniProtKB-SubCell"/>
</dbReference>
<dbReference type="InterPro" id="IPR051313">
    <property type="entry name" value="Bact_iron-sidero_bind"/>
</dbReference>
<comment type="similarity">
    <text evidence="2">Belongs to the bacterial solute-binding protein 8 family.</text>
</comment>
<feature type="domain" description="Fe/B12 periplasmic-binding" evidence="7">
    <location>
        <begin position="52"/>
        <end position="324"/>
    </location>
</feature>
<protein>
    <submittedName>
        <fullName evidence="8">Ferrichrome ABC transporter substrate-binding protein</fullName>
    </submittedName>
</protein>
<dbReference type="GO" id="GO:1901678">
    <property type="term" value="P:iron coordination entity transport"/>
    <property type="evidence" value="ECO:0007669"/>
    <property type="project" value="UniProtKB-ARBA"/>
</dbReference>
<evidence type="ECO:0000256" key="5">
    <source>
        <dbReference type="SAM" id="Coils"/>
    </source>
</evidence>
<evidence type="ECO:0000256" key="2">
    <source>
        <dbReference type="ARBA" id="ARBA00008814"/>
    </source>
</evidence>
<sequence>MIFLLIAACSQNDKQSKNSNENDDKTSEAAQGNPVTISGVLGDVQLDEPAKKVVVLEWTYAENLLAVGIQPTGVADIQGYKDWVKIDKELDGNTVDVGTRQEPSLEKIASLEPDLIIAIKFRHEAIKNELENIAPTVFFDPYPTDESFDQYTEMESTFKEIAKAVGKSEEAENVLKELDEVYADAKEKIENGDLETKDVVLTQAYSANQAPEIRLFTPNSLASVILEKIGLNNLHQSKQFEVYGYSTVNVEALTKYENANFLYVVQDNDNVFENQLKNNKVWNNLSFVKENRTYSLGGDTWLFGGPLSAKTLAEQIVDVMVTEEK</sequence>
<gene>
    <name evidence="8" type="ORF">DCC39_08120</name>
</gene>
<reference evidence="8 9" key="1">
    <citation type="submission" date="2018-04" db="EMBL/GenBank/DDBJ databases">
        <title>Camelliibacillus theae gen. nov., sp. nov., isolated from Pu'er tea.</title>
        <authorList>
            <person name="Niu L."/>
        </authorList>
    </citation>
    <scope>NUCLEOTIDE SEQUENCE [LARGE SCALE GENOMIC DNA]</scope>
    <source>
        <strain evidence="8 9">T8</strain>
    </source>
</reference>
<evidence type="ECO:0000259" key="7">
    <source>
        <dbReference type="PROSITE" id="PS50983"/>
    </source>
</evidence>
<keyword evidence="4" id="KW-0732">Signal</keyword>
<evidence type="ECO:0000256" key="3">
    <source>
        <dbReference type="ARBA" id="ARBA00022448"/>
    </source>
</evidence>
<evidence type="ECO:0000256" key="4">
    <source>
        <dbReference type="ARBA" id="ARBA00022729"/>
    </source>
</evidence>
<dbReference type="GO" id="GO:0030288">
    <property type="term" value="C:outer membrane-bounded periplasmic space"/>
    <property type="evidence" value="ECO:0007669"/>
    <property type="project" value="TreeGrafter"/>
</dbReference>
<dbReference type="InterPro" id="IPR002491">
    <property type="entry name" value="ABC_transptr_periplasmic_BD"/>
</dbReference>
<dbReference type="PROSITE" id="PS50983">
    <property type="entry name" value="FE_B12_PBP"/>
    <property type="match status" value="1"/>
</dbReference>
<dbReference type="Gene3D" id="3.40.50.1980">
    <property type="entry name" value="Nitrogenase molybdenum iron protein domain"/>
    <property type="match status" value="2"/>
</dbReference>
<dbReference type="AlphaFoldDB" id="A0A2U1K4E9"/>
<proteinExistence type="inferred from homology"/>
<dbReference type="PRINTS" id="PR01715">
    <property type="entry name" value="FERRIBNDNGPP"/>
</dbReference>
<dbReference type="PANTHER" id="PTHR30532:SF29">
    <property type="entry name" value="FE(3+) DICITRATE-BINDING PERIPLASMIC PROTEIN"/>
    <property type="match status" value="1"/>
</dbReference>
<evidence type="ECO:0000256" key="6">
    <source>
        <dbReference type="SAM" id="MobiDB-lite"/>
    </source>
</evidence>
<keyword evidence="5" id="KW-0175">Coiled coil</keyword>
<evidence type="ECO:0000256" key="1">
    <source>
        <dbReference type="ARBA" id="ARBA00004193"/>
    </source>
</evidence>
<evidence type="ECO:0000313" key="9">
    <source>
        <dbReference type="Proteomes" id="UP000245998"/>
    </source>
</evidence>
<feature type="coiled-coil region" evidence="5">
    <location>
        <begin position="161"/>
        <end position="195"/>
    </location>
</feature>
<keyword evidence="9" id="KW-1185">Reference proteome</keyword>
<comment type="subcellular location">
    <subcellularLocation>
        <location evidence="1">Cell membrane</location>
        <topology evidence="1">Lipid-anchor</topology>
    </subcellularLocation>
</comment>
<dbReference type="CDD" id="cd01146">
    <property type="entry name" value="FhuD"/>
    <property type="match status" value="1"/>
</dbReference>
<accession>A0A2U1K4E9</accession>
<dbReference type="EMBL" id="QCZG01000013">
    <property type="protein sequence ID" value="PWA12064.1"/>
    <property type="molecule type" value="Genomic_DNA"/>
</dbReference>
<feature type="compositionally biased region" description="Basic and acidic residues" evidence="6">
    <location>
        <begin position="14"/>
        <end position="27"/>
    </location>
</feature>
<comment type="caution">
    <text evidence="8">The sequence shown here is derived from an EMBL/GenBank/DDBJ whole genome shotgun (WGS) entry which is preliminary data.</text>
</comment>